<name>A0A6A0AY55_9ACTN</name>
<comment type="caution">
    <text evidence="2">The sequence shown here is derived from an EMBL/GenBank/DDBJ whole genome shotgun (WGS) entry which is preliminary data.</text>
</comment>
<dbReference type="Proteomes" id="UP000484988">
    <property type="component" value="Unassembled WGS sequence"/>
</dbReference>
<feature type="region of interest" description="Disordered" evidence="1">
    <location>
        <begin position="1"/>
        <end position="34"/>
    </location>
</feature>
<keyword evidence="3" id="KW-1185">Reference proteome</keyword>
<reference evidence="2 3" key="1">
    <citation type="submission" date="2020-02" db="EMBL/GenBank/DDBJ databases">
        <title>Whole Genome Shotgun Sequence of Streptomyces sp. strain CWH03.</title>
        <authorList>
            <person name="Dohra H."/>
            <person name="Kodani S."/>
            <person name="Yamamura H."/>
        </authorList>
    </citation>
    <scope>NUCLEOTIDE SEQUENCE [LARGE SCALE GENOMIC DNA]</scope>
    <source>
        <strain evidence="2 3">CWH03</strain>
    </source>
</reference>
<proteinExistence type="predicted"/>
<feature type="region of interest" description="Disordered" evidence="1">
    <location>
        <begin position="113"/>
        <end position="133"/>
    </location>
</feature>
<sequence length="155" mass="15610">MFGGSGKGGATPDRDSAGRVEGSVAPPHRHRAPLSVRRVAAQHLARRAARPGAQARRAPAVPARCRTPVVPAAAPPSCPGRTPVVPGARPGRALGGAHVSFGGLRATSCGITRGSSDSCAMQGRTRPSAPLVDEGALAGSVSLRENAYPLSEGQA</sequence>
<evidence type="ECO:0000313" key="3">
    <source>
        <dbReference type="Proteomes" id="UP000484988"/>
    </source>
</evidence>
<evidence type="ECO:0000313" key="2">
    <source>
        <dbReference type="EMBL" id="GFH37772.1"/>
    </source>
</evidence>
<organism evidence="2 3">
    <name type="scientific">Streptomyces pacificus</name>
    <dbReference type="NCBI Taxonomy" id="2705029"/>
    <lineage>
        <taxon>Bacteria</taxon>
        <taxon>Bacillati</taxon>
        <taxon>Actinomycetota</taxon>
        <taxon>Actinomycetes</taxon>
        <taxon>Kitasatosporales</taxon>
        <taxon>Streptomycetaceae</taxon>
        <taxon>Streptomyces</taxon>
    </lineage>
</organism>
<evidence type="ECO:0000256" key="1">
    <source>
        <dbReference type="SAM" id="MobiDB-lite"/>
    </source>
</evidence>
<gene>
    <name evidence="2" type="ORF">SCWH03_40120</name>
</gene>
<dbReference type="AlphaFoldDB" id="A0A6A0AY55"/>
<protein>
    <submittedName>
        <fullName evidence="2">Uncharacterized protein</fullName>
    </submittedName>
</protein>
<accession>A0A6A0AY55</accession>
<dbReference type="EMBL" id="BLLG01000011">
    <property type="protein sequence ID" value="GFH37772.1"/>
    <property type="molecule type" value="Genomic_DNA"/>
</dbReference>